<dbReference type="PROSITE" id="PS50181">
    <property type="entry name" value="FBOX"/>
    <property type="match status" value="1"/>
</dbReference>
<dbReference type="InterPro" id="IPR004299">
    <property type="entry name" value="MBOAT_fam"/>
</dbReference>
<keyword evidence="3 7" id="KW-0812">Transmembrane</keyword>
<gene>
    <name evidence="9" type="ORF">QBC38DRAFT_534168</name>
</gene>
<dbReference type="Pfam" id="PF03062">
    <property type="entry name" value="MBOAT"/>
    <property type="match status" value="1"/>
</dbReference>
<evidence type="ECO:0000313" key="10">
    <source>
        <dbReference type="Proteomes" id="UP001301958"/>
    </source>
</evidence>
<evidence type="ECO:0000259" key="8">
    <source>
        <dbReference type="PROSITE" id="PS50181"/>
    </source>
</evidence>
<evidence type="ECO:0000256" key="7">
    <source>
        <dbReference type="SAM" id="Phobius"/>
    </source>
</evidence>
<feature type="transmembrane region" description="Helical" evidence="7">
    <location>
        <begin position="1063"/>
        <end position="1084"/>
    </location>
</feature>
<feature type="compositionally biased region" description="Low complexity" evidence="6">
    <location>
        <begin position="42"/>
        <end position="58"/>
    </location>
</feature>
<feature type="transmembrane region" description="Helical" evidence="7">
    <location>
        <begin position="989"/>
        <end position="1010"/>
    </location>
</feature>
<dbReference type="PANTHER" id="PTHR13285">
    <property type="entry name" value="ACYLTRANSFERASE"/>
    <property type="match status" value="1"/>
</dbReference>
<keyword evidence="4 7" id="KW-1133">Transmembrane helix</keyword>
<feature type="transmembrane region" description="Helical" evidence="7">
    <location>
        <begin position="1022"/>
        <end position="1043"/>
    </location>
</feature>
<feature type="compositionally biased region" description="Basic and acidic residues" evidence="6">
    <location>
        <begin position="11"/>
        <end position="23"/>
    </location>
</feature>
<evidence type="ECO:0000256" key="3">
    <source>
        <dbReference type="ARBA" id="ARBA00022692"/>
    </source>
</evidence>
<keyword evidence="10" id="KW-1185">Reference proteome</keyword>
<evidence type="ECO:0000256" key="2">
    <source>
        <dbReference type="ARBA" id="ARBA00010323"/>
    </source>
</evidence>
<feature type="transmembrane region" description="Helical" evidence="7">
    <location>
        <begin position="965"/>
        <end position="983"/>
    </location>
</feature>
<dbReference type="GO" id="GO:0006506">
    <property type="term" value="P:GPI anchor biosynthetic process"/>
    <property type="evidence" value="ECO:0007669"/>
    <property type="project" value="TreeGrafter"/>
</dbReference>
<comment type="similarity">
    <text evidence="2">Belongs to the membrane-bound acyltransferase family.</text>
</comment>
<comment type="caution">
    <text evidence="9">The sequence shown here is derived from an EMBL/GenBank/DDBJ whole genome shotgun (WGS) entry which is preliminary data.</text>
</comment>
<dbReference type="Pfam" id="PF12937">
    <property type="entry name" value="F-box-like"/>
    <property type="match status" value="1"/>
</dbReference>
<proteinExistence type="inferred from homology"/>
<dbReference type="PANTHER" id="PTHR13285:SF18">
    <property type="entry name" value="PROTEIN-CYSTEINE N-PALMITOYLTRANSFERASE RASP"/>
    <property type="match status" value="1"/>
</dbReference>
<dbReference type="GO" id="GO:0008374">
    <property type="term" value="F:O-acyltransferase activity"/>
    <property type="evidence" value="ECO:0007669"/>
    <property type="project" value="TreeGrafter"/>
</dbReference>
<dbReference type="GO" id="GO:0016020">
    <property type="term" value="C:membrane"/>
    <property type="evidence" value="ECO:0007669"/>
    <property type="project" value="UniProtKB-SubCell"/>
</dbReference>
<evidence type="ECO:0000256" key="5">
    <source>
        <dbReference type="ARBA" id="ARBA00023136"/>
    </source>
</evidence>
<dbReference type="GO" id="GO:0005783">
    <property type="term" value="C:endoplasmic reticulum"/>
    <property type="evidence" value="ECO:0007669"/>
    <property type="project" value="TreeGrafter"/>
</dbReference>
<feature type="transmembrane region" description="Helical" evidence="7">
    <location>
        <begin position="648"/>
        <end position="672"/>
    </location>
</feature>
<evidence type="ECO:0000256" key="4">
    <source>
        <dbReference type="ARBA" id="ARBA00022989"/>
    </source>
</evidence>
<feature type="domain" description="F-box" evidence="8">
    <location>
        <begin position="219"/>
        <end position="269"/>
    </location>
</feature>
<dbReference type="SUPFAM" id="SSF81383">
    <property type="entry name" value="F-box domain"/>
    <property type="match status" value="1"/>
</dbReference>
<feature type="compositionally biased region" description="Pro residues" evidence="6">
    <location>
        <begin position="61"/>
        <end position="70"/>
    </location>
</feature>
<feature type="region of interest" description="Disordered" evidence="6">
    <location>
        <begin position="1"/>
        <end position="118"/>
    </location>
</feature>
<dbReference type="Gene3D" id="1.20.1280.50">
    <property type="match status" value="1"/>
</dbReference>
<dbReference type="InterPro" id="IPR036047">
    <property type="entry name" value="F-box-like_dom_sf"/>
</dbReference>
<reference evidence="9" key="2">
    <citation type="submission" date="2023-05" db="EMBL/GenBank/DDBJ databases">
        <authorList>
            <consortium name="Lawrence Berkeley National Laboratory"/>
            <person name="Steindorff A."/>
            <person name="Hensen N."/>
            <person name="Bonometti L."/>
            <person name="Westerberg I."/>
            <person name="Brannstrom I.O."/>
            <person name="Guillou S."/>
            <person name="Cros-Aarteil S."/>
            <person name="Calhoun S."/>
            <person name="Haridas S."/>
            <person name="Kuo A."/>
            <person name="Mondo S."/>
            <person name="Pangilinan J."/>
            <person name="Riley R."/>
            <person name="Labutti K."/>
            <person name="Andreopoulos B."/>
            <person name="Lipzen A."/>
            <person name="Chen C."/>
            <person name="Yanf M."/>
            <person name="Daum C."/>
            <person name="Ng V."/>
            <person name="Clum A."/>
            <person name="Ohm R."/>
            <person name="Martin F."/>
            <person name="Silar P."/>
            <person name="Natvig D."/>
            <person name="Lalanne C."/>
            <person name="Gautier V."/>
            <person name="Ament-Velasquez S.L."/>
            <person name="Kruys A."/>
            <person name="Hutchinson M.I."/>
            <person name="Powell A.J."/>
            <person name="Barry K."/>
            <person name="Miller A.N."/>
            <person name="Grigoriev I.V."/>
            <person name="Debuchy R."/>
            <person name="Gladieux P."/>
            <person name="Thoren M.H."/>
            <person name="Johannesson H."/>
        </authorList>
    </citation>
    <scope>NUCLEOTIDE SEQUENCE</scope>
    <source>
        <strain evidence="9">CBS 990.96</strain>
    </source>
</reference>
<dbReference type="Proteomes" id="UP001301958">
    <property type="component" value="Unassembled WGS sequence"/>
</dbReference>
<dbReference type="InterPro" id="IPR001810">
    <property type="entry name" value="F-box_dom"/>
</dbReference>
<feature type="transmembrane region" description="Helical" evidence="7">
    <location>
        <begin position="846"/>
        <end position="866"/>
    </location>
</feature>
<organism evidence="9 10">
    <name type="scientific">Podospora fimiseda</name>
    <dbReference type="NCBI Taxonomy" id="252190"/>
    <lineage>
        <taxon>Eukaryota</taxon>
        <taxon>Fungi</taxon>
        <taxon>Dikarya</taxon>
        <taxon>Ascomycota</taxon>
        <taxon>Pezizomycotina</taxon>
        <taxon>Sordariomycetes</taxon>
        <taxon>Sordariomycetidae</taxon>
        <taxon>Sordariales</taxon>
        <taxon>Podosporaceae</taxon>
        <taxon>Podospora</taxon>
    </lineage>
</organism>
<feature type="compositionally biased region" description="Low complexity" evidence="6">
    <location>
        <begin position="99"/>
        <end position="112"/>
    </location>
</feature>
<reference evidence="9" key="1">
    <citation type="journal article" date="2023" name="Mol. Phylogenet. Evol.">
        <title>Genome-scale phylogeny and comparative genomics of the fungal order Sordariales.</title>
        <authorList>
            <person name="Hensen N."/>
            <person name="Bonometti L."/>
            <person name="Westerberg I."/>
            <person name="Brannstrom I.O."/>
            <person name="Guillou S."/>
            <person name="Cros-Aarteil S."/>
            <person name="Calhoun S."/>
            <person name="Haridas S."/>
            <person name="Kuo A."/>
            <person name="Mondo S."/>
            <person name="Pangilinan J."/>
            <person name="Riley R."/>
            <person name="LaButti K."/>
            <person name="Andreopoulos B."/>
            <person name="Lipzen A."/>
            <person name="Chen C."/>
            <person name="Yan M."/>
            <person name="Daum C."/>
            <person name="Ng V."/>
            <person name="Clum A."/>
            <person name="Steindorff A."/>
            <person name="Ohm R.A."/>
            <person name="Martin F."/>
            <person name="Silar P."/>
            <person name="Natvig D.O."/>
            <person name="Lalanne C."/>
            <person name="Gautier V."/>
            <person name="Ament-Velasquez S.L."/>
            <person name="Kruys A."/>
            <person name="Hutchinson M.I."/>
            <person name="Powell A.J."/>
            <person name="Barry K."/>
            <person name="Miller A.N."/>
            <person name="Grigoriev I.V."/>
            <person name="Debuchy R."/>
            <person name="Gladieux P."/>
            <person name="Hiltunen Thoren M."/>
            <person name="Johannesson H."/>
        </authorList>
    </citation>
    <scope>NUCLEOTIDE SEQUENCE</scope>
    <source>
        <strain evidence="9">CBS 990.96</strain>
    </source>
</reference>
<feature type="transmembrane region" description="Helical" evidence="7">
    <location>
        <begin position="541"/>
        <end position="560"/>
    </location>
</feature>
<dbReference type="InterPro" id="IPR051085">
    <property type="entry name" value="MB_O-acyltransferase"/>
</dbReference>
<dbReference type="EMBL" id="MU865297">
    <property type="protein sequence ID" value="KAK4230685.1"/>
    <property type="molecule type" value="Genomic_DNA"/>
</dbReference>
<dbReference type="Pfam" id="PF19270">
    <property type="entry name" value="FBO_C"/>
    <property type="match status" value="1"/>
</dbReference>
<feature type="transmembrane region" description="Helical" evidence="7">
    <location>
        <begin position="878"/>
        <end position="901"/>
    </location>
</feature>
<dbReference type="AlphaFoldDB" id="A0AAN7BW62"/>
<feature type="transmembrane region" description="Helical" evidence="7">
    <location>
        <begin position="806"/>
        <end position="825"/>
    </location>
</feature>
<sequence>MSSADSNPELESFREQWKAEVQSRHTIQHPEAGPSTTRPHRQSQSQPQAQAAAPARRAPLTEPPRQPAAPEPNKKSKVRREEEEDEDYVPTVTFDEPVETTGPTLGEPGTTVSTKPDPVTALEYYEKAVEREAAGNHGDSVTLYRKAFRMDDRVDQKYKNKYFPQAAYKTASATGSGAAPATASQKPGQRQSMKELITSFSALSIEPAPPEIEGTPQPPCPIAEIPDEILVHILRDVSLLDVGDFVRLARVCKRLAFLVVTEDRIWRRICLGTEFGFNGMHYNWQRQITWEPLTDEDLVQEAEKAAASAESPDGDEDSILPPLTLEERAEQQDAEKTTNTLSLYKSLYSSSWLRMFRLRPRIRFNGCYISTVNYVRSGAANSNSISWNTPLHIVTYYRYLRFFRDGTCISLLTTAEPINVVHHMTREAVALHRGGAATHLPSTVMQTALKGRWRLAKPVDNLGASLSEVEGNLIVETEGDGRCFLERLYDLDTLDTRFTTPSNVPYRAIVDSREVDKREKQLSPLRGGPTVEKSRWRTPEFLLYWVVLLVAVPTMFWVAYDVSRPSDPRYERYERWLSPGWIPGRKIDNSDAQYRTFRKNMPAMAALLVFHPLLRRVWNAIRPLPNNSRDTAAEVADARSRQRTSFDFAFAILFLVILHGFSAAKILVILAINYRIGTGLPRKYIPAATWIFNICTLFANEIGKGYSYRNIAILFAGESARDIVSDPSSLVRLGEWLDSYGGIMRRWEVLFNITVLRLVSFNLDYYWSIGGRSASPIEKQLDPANLSERDRIAIPASPNDFTFRNLVGYAIYAPLYLTGPIITFNDYISQSRYRPATIESSRTWKYALRFVLVLLVMELVLHYDYIGAIAKSRPEWSTYTAAQLSLLSYFNLHIIWLKLLLPWRFFRLWALTDGIDPPENMLRCVSNNYSTLSFWRGWHRSYYRWLLRYIYIPLGGTSFRTTLDAIRSVITYLVVFTFVALWHDIKLNLLIWGWLIVIFFLPEIAASYAFPKKKWENRPGTYRVLCGLGGVLNVLMMMAANMVGFAFGFDGLKEIVGGIFRDYSGFTFFITACCCLFVGIQIMFEIRQSELRKGINMKC</sequence>
<comment type="subcellular location">
    <subcellularLocation>
        <location evidence="1">Membrane</location>
        <topology evidence="1">Multi-pass membrane protein</topology>
    </subcellularLocation>
</comment>
<dbReference type="InterPro" id="IPR045464">
    <property type="entry name" value="Hrt3/FBXO9_C"/>
</dbReference>
<name>A0AAN7BW62_9PEZI</name>
<keyword evidence="5 7" id="KW-0472">Membrane</keyword>
<evidence type="ECO:0000256" key="6">
    <source>
        <dbReference type="SAM" id="MobiDB-lite"/>
    </source>
</evidence>
<protein>
    <submittedName>
        <fullName evidence="9">Glycerol transporter protein</fullName>
    </submittedName>
</protein>
<evidence type="ECO:0000313" key="9">
    <source>
        <dbReference type="EMBL" id="KAK4230685.1"/>
    </source>
</evidence>
<accession>A0AAN7BW62</accession>
<evidence type="ECO:0000256" key="1">
    <source>
        <dbReference type="ARBA" id="ARBA00004141"/>
    </source>
</evidence>